<dbReference type="VEuPathDB" id="VectorBase:GBRI006613"/>
<keyword evidence="3" id="KW-1185">Reference proteome</keyword>
<keyword evidence="1" id="KW-0812">Transmembrane</keyword>
<keyword evidence="1" id="KW-1133">Transmembrane helix</keyword>
<protein>
    <recommendedName>
        <fullName evidence="4">Transmembrane protein</fullName>
    </recommendedName>
</protein>
<proteinExistence type="predicted"/>
<evidence type="ECO:0000256" key="1">
    <source>
        <dbReference type="SAM" id="Phobius"/>
    </source>
</evidence>
<organism evidence="2 3">
    <name type="scientific">Glossina brevipalpis</name>
    <dbReference type="NCBI Taxonomy" id="37001"/>
    <lineage>
        <taxon>Eukaryota</taxon>
        <taxon>Metazoa</taxon>
        <taxon>Ecdysozoa</taxon>
        <taxon>Arthropoda</taxon>
        <taxon>Hexapoda</taxon>
        <taxon>Insecta</taxon>
        <taxon>Pterygota</taxon>
        <taxon>Neoptera</taxon>
        <taxon>Endopterygota</taxon>
        <taxon>Diptera</taxon>
        <taxon>Brachycera</taxon>
        <taxon>Muscomorpha</taxon>
        <taxon>Hippoboscoidea</taxon>
        <taxon>Glossinidae</taxon>
        <taxon>Glossina</taxon>
    </lineage>
</organism>
<dbReference type="Proteomes" id="UP000091820">
    <property type="component" value="Unassembled WGS sequence"/>
</dbReference>
<dbReference type="AlphaFoldDB" id="A0A1A9W516"/>
<keyword evidence="1" id="KW-0472">Membrane</keyword>
<evidence type="ECO:0000313" key="3">
    <source>
        <dbReference type="Proteomes" id="UP000091820"/>
    </source>
</evidence>
<reference evidence="2" key="2">
    <citation type="submission" date="2020-05" db="UniProtKB">
        <authorList>
            <consortium name="EnsemblMetazoa"/>
        </authorList>
    </citation>
    <scope>IDENTIFICATION</scope>
    <source>
        <strain evidence="2">IAEA</strain>
    </source>
</reference>
<feature type="transmembrane region" description="Helical" evidence="1">
    <location>
        <begin position="45"/>
        <end position="67"/>
    </location>
</feature>
<sequence>MNFNKNSHTLSMNYKEERNAADMHPIERQFQENLFNLCWKTDERVLVVLLLGFFRLYFVLLLLLLLLHGDDVDGDDNSFVAYSIDDGVEIFVTLDTLKFQHNNDRKGGEGERG</sequence>
<evidence type="ECO:0000313" key="2">
    <source>
        <dbReference type="EnsemblMetazoa" id="GBRI006613-PA"/>
    </source>
</evidence>
<reference evidence="3" key="1">
    <citation type="submission" date="2014-03" db="EMBL/GenBank/DDBJ databases">
        <authorList>
            <person name="Aksoy S."/>
            <person name="Warren W."/>
            <person name="Wilson R.K."/>
        </authorList>
    </citation>
    <scope>NUCLEOTIDE SEQUENCE [LARGE SCALE GENOMIC DNA]</scope>
    <source>
        <strain evidence="3">IAEA</strain>
    </source>
</reference>
<name>A0A1A9W516_9MUSC</name>
<dbReference type="EnsemblMetazoa" id="GBRI006613-RA">
    <property type="protein sequence ID" value="GBRI006613-PA"/>
    <property type="gene ID" value="GBRI006613"/>
</dbReference>
<evidence type="ECO:0008006" key="4">
    <source>
        <dbReference type="Google" id="ProtNLM"/>
    </source>
</evidence>
<accession>A0A1A9W516</accession>